<feature type="domain" description="CRISPR type III-associated protein" evidence="2">
    <location>
        <begin position="96"/>
        <end position="294"/>
    </location>
</feature>
<dbReference type="NCBIfam" id="TIGR01898">
    <property type="entry name" value="cas_TM1791_cmr6"/>
    <property type="match status" value="1"/>
</dbReference>
<evidence type="ECO:0000256" key="1">
    <source>
        <dbReference type="ARBA" id="ARBA00023118"/>
    </source>
</evidence>
<dbReference type="GO" id="GO:0051607">
    <property type="term" value="P:defense response to virus"/>
    <property type="evidence" value="ECO:0007669"/>
    <property type="project" value="UniProtKB-KW"/>
</dbReference>
<dbReference type="STRING" id="485913.Krac_11628"/>
<comment type="caution">
    <text evidence="3">The sequence shown here is derived from an EMBL/GenBank/DDBJ whole genome shotgun (WGS) entry which is preliminary data.</text>
</comment>
<dbReference type="PANTHER" id="PTHR39965">
    <property type="entry name" value="CRISPR SYSTEM CMR SUBUNIT CMR6"/>
    <property type="match status" value="1"/>
</dbReference>
<gene>
    <name evidence="3" type="ORF">Krac_11628</name>
</gene>
<evidence type="ECO:0000313" key="4">
    <source>
        <dbReference type="Proteomes" id="UP000004508"/>
    </source>
</evidence>
<keyword evidence="1" id="KW-0051">Antiviral defense</keyword>
<dbReference type="PANTHER" id="PTHR39965:SF1">
    <property type="entry name" value="CRISPR SYSTEM CMR SUBUNIT CMR6"/>
    <property type="match status" value="1"/>
</dbReference>
<organism evidence="3 4">
    <name type="scientific">Ktedonobacter racemifer DSM 44963</name>
    <dbReference type="NCBI Taxonomy" id="485913"/>
    <lineage>
        <taxon>Bacteria</taxon>
        <taxon>Bacillati</taxon>
        <taxon>Chloroflexota</taxon>
        <taxon>Ktedonobacteria</taxon>
        <taxon>Ktedonobacterales</taxon>
        <taxon>Ktedonobacteraceae</taxon>
        <taxon>Ktedonobacter</taxon>
    </lineage>
</organism>
<dbReference type="eggNOG" id="COG1604">
    <property type="taxonomic scope" value="Bacteria"/>
</dbReference>
<proteinExistence type="predicted"/>
<dbReference type="InParanoid" id="D6TCY0"/>
<accession>D6TCY0</accession>
<evidence type="ECO:0000313" key="3">
    <source>
        <dbReference type="EMBL" id="EFH90031.1"/>
    </source>
</evidence>
<name>D6TCY0_KTERA</name>
<dbReference type="Pfam" id="PF03787">
    <property type="entry name" value="RAMPs"/>
    <property type="match status" value="1"/>
</dbReference>
<dbReference type="RefSeq" id="WP_007907051.1">
    <property type="nucleotide sequence ID" value="NZ_ADVG01000001.1"/>
</dbReference>
<dbReference type="OrthoDB" id="9813956at2"/>
<dbReference type="EMBL" id="ADVG01000001">
    <property type="protein sequence ID" value="EFH90031.1"/>
    <property type="molecule type" value="Genomic_DNA"/>
</dbReference>
<reference evidence="3 4" key="1">
    <citation type="journal article" date="2011" name="Stand. Genomic Sci.">
        <title>Non-contiguous finished genome sequence and contextual data of the filamentous soil bacterium Ktedonobacter racemifer type strain (SOSP1-21).</title>
        <authorList>
            <person name="Chang Y.J."/>
            <person name="Land M."/>
            <person name="Hauser L."/>
            <person name="Chertkov O."/>
            <person name="Del Rio T.G."/>
            <person name="Nolan M."/>
            <person name="Copeland A."/>
            <person name="Tice H."/>
            <person name="Cheng J.F."/>
            <person name="Lucas S."/>
            <person name="Han C."/>
            <person name="Goodwin L."/>
            <person name="Pitluck S."/>
            <person name="Ivanova N."/>
            <person name="Ovchinikova G."/>
            <person name="Pati A."/>
            <person name="Chen A."/>
            <person name="Palaniappan K."/>
            <person name="Mavromatis K."/>
            <person name="Liolios K."/>
            <person name="Brettin T."/>
            <person name="Fiebig A."/>
            <person name="Rohde M."/>
            <person name="Abt B."/>
            <person name="Goker M."/>
            <person name="Detter J.C."/>
            <person name="Woyke T."/>
            <person name="Bristow J."/>
            <person name="Eisen J.A."/>
            <person name="Markowitz V."/>
            <person name="Hugenholtz P."/>
            <person name="Kyrpides N.C."/>
            <person name="Klenk H.P."/>
            <person name="Lapidus A."/>
        </authorList>
    </citation>
    <scope>NUCLEOTIDE SEQUENCE [LARGE SCALE GENOMIC DNA]</scope>
    <source>
        <strain evidence="4">DSM 44963</strain>
    </source>
</reference>
<dbReference type="InterPro" id="IPR010172">
    <property type="entry name" value="CRISPR-assoc_prot_TM1791"/>
</dbReference>
<keyword evidence="4" id="KW-1185">Reference proteome</keyword>
<dbReference type="Proteomes" id="UP000004508">
    <property type="component" value="Unassembled WGS sequence"/>
</dbReference>
<sequence>MNNQPLPSYYYPPKVQSTITAYYKRCQNLGLLLDKYIPARVIDKSSEKSNWLRDIIQQTKDTSESQKLFQAAYDRWQVMVKMHSAKPFFAELDWHLIVGNGGGTVLETDITLHHLYGFPIIPGSALKGLARAYAEAETAPTPASDARQATDEGENAILSEQEQQATEQKPSAEKNISVHPDIMHIFGSQQNAGTVIFFDAMPANGRAKLIVDIINSHYPDYYKSLEGGAIKPPRNDQNPNPVPFLTVTETSFAFALAPRKPEYQADVEKAQQWLLKALSEYGIGGKTSAGYGYFQAPNPGQKPANQPENTITQQAEPVEPAERIRPMLPEFRTAQELPHNECRVISPDTSLRQRYPNASAYLRYREYSSQDILLVISKDFEEAKNWAQGENRSCIVLKTIEHEETRIVVCKPRPKKGGKVKQKNAKK</sequence>
<dbReference type="InterPro" id="IPR005537">
    <property type="entry name" value="RAMP_III_fam"/>
</dbReference>
<dbReference type="AlphaFoldDB" id="D6TCY0"/>
<protein>
    <submittedName>
        <fullName evidence="3">CRISPR-associated RAMP protein, Cmr6 family</fullName>
    </submittedName>
</protein>
<evidence type="ECO:0000259" key="2">
    <source>
        <dbReference type="Pfam" id="PF03787"/>
    </source>
</evidence>